<dbReference type="Proteomes" id="UP000077202">
    <property type="component" value="Unassembled WGS sequence"/>
</dbReference>
<dbReference type="Pfam" id="PF05637">
    <property type="entry name" value="Glyco_transf_34"/>
    <property type="match status" value="1"/>
</dbReference>
<evidence type="ECO:0000313" key="11">
    <source>
        <dbReference type="EMBL" id="OAE30775.1"/>
    </source>
</evidence>
<keyword evidence="3" id="KW-0328">Glycosyltransferase</keyword>
<dbReference type="FunFam" id="3.90.550.10:FF:000101">
    <property type="entry name" value="Probable glycosyltransferase 5"/>
    <property type="match status" value="1"/>
</dbReference>
<dbReference type="PANTHER" id="PTHR31311:SF44">
    <property type="entry name" value="GLYCOSYLTRANSFERASE 2-RELATED"/>
    <property type="match status" value="1"/>
</dbReference>
<keyword evidence="4" id="KW-0808">Transferase</keyword>
<keyword evidence="7" id="KW-1133">Transmembrane helix</keyword>
<dbReference type="InterPro" id="IPR029044">
    <property type="entry name" value="Nucleotide-diphossugar_trans"/>
</dbReference>
<dbReference type="Gene3D" id="3.90.550.10">
    <property type="entry name" value="Spore Coat Polysaccharide Biosynthesis Protein SpsA, Chain A"/>
    <property type="match status" value="1"/>
</dbReference>
<gene>
    <name evidence="11" type="ORF">AXG93_4876s1160</name>
</gene>
<evidence type="ECO:0000256" key="10">
    <source>
        <dbReference type="ARBA" id="ARBA00023180"/>
    </source>
</evidence>
<comment type="subcellular location">
    <subcellularLocation>
        <location evidence="1">Golgi apparatus membrane</location>
        <topology evidence="1">Single-pass type II membrane protein</topology>
    </subcellularLocation>
</comment>
<reference evidence="11" key="1">
    <citation type="submission" date="2016-03" db="EMBL/GenBank/DDBJ databases">
        <title>Mechanisms controlling the formation of the plant cell surface in tip-growing cells are functionally conserved among land plants.</title>
        <authorList>
            <person name="Honkanen S."/>
            <person name="Jones V.A."/>
            <person name="Morieri G."/>
            <person name="Champion C."/>
            <person name="Hetherington A.J."/>
            <person name="Kelly S."/>
            <person name="Saint-Marcoux D."/>
            <person name="Proust H."/>
            <person name="Prescott H."/>
            <person name="Dolan L."/>
        </authorList>
    </citation>
    <scope>NUCLEOTIDE SEQUENCE [LARGE SCALE GENOMIC DNA]</scope>
    <source>
        <tissue evidence="11">Whole gametophyte</tissue>
    </source>
</reference>
<name>A0A176WES3_MARPO</name>
<keyword evidence="10" id="KW-0325">Glycoprotein</keyword>
<keyword evidence="12" id="KW-1185">Reference proteome</keyword>
<dbReference type="EMBL" id="LVLJ01001247">
    <property type="protein sequence ID" value="OAE30775.1"/>
    <property type="molecule type" value="Genomic_DNA"/>
</dbReference>
<evidence type="ECO:0000313" key="12">
    <source>
        <dbReference type="Proteomes" id="UP000077202"/>
    </source>
</evidence>
<evidence type="ECO:0000256" key="8">
    <source>
        <dbReference type="ARBA" id="ARBA00023034"/>
    </source>
</evidence>
<organism evidence="11 12">
    <name type="scientific">Marchantia polymorpha subsp. ruderalis</name>
    <dbReference type="NCBI Taxonomy" id="1480154"/>
    <lineage>
        <taxon>Eukaryota</taxon>
        <taxon>Viridiplantae</taxon>
        <taxon>Streptophyta</taxon>
        <taxon>Embryophyta</taxon>
        <taxon>Marchantiophyta</taxon>
        <taxon>Marchantiopsida</taxon>
        <taxon>Marchantiidae</taxon>
        <taxon>Marchantiales</taxon>
        <taxon>Marchantiaceae</taxon>
        <taxon>Marchantia</taxon>
    </lineage>
</organism>
<evidence type="ECO:0000256" key="3">
    <source>
        <dbReference type="ARBA" id="ARBA00022676"/>
    </source>
</evidence>
<protein>
    <submittedName>
        <fullName evidence="11">Uncharacterized protein</fullName>
    </submittedName>
</protein>
<dbReference type="PANTHER" id="PTHR31311">
    <property type="entry name" value="XYLOGLUCAN 6-XYLOSYLTRANSFERASE 5-RELATED-RELATED"/>
    <property type="match status" value="1"/>
</dbReference>
<sequence>MKSGSSWSVNSILSGPRVRRIQKTFHNFQVTIICGFVTILVLRGTLGAGKFGTPAQDLNELRNRLPGGHRDRASRTMMEYQSDEVYERSHRALLDKDFDPVRYFDPKTVHHTLGEQITDWDQKRAAYMAENSGANRTNTGKPRILLVSGSQPKPCDNPMGDYLILKNLKNKVDYCRLHDIEIFYNMAHLDMEMSGFWAKLPLLRKLMLNHPEIEWIWWMDSDAFFTDMQFELPMDKYENHNMVLHGWYDLLYQQRSWIGLNTGSFLIRNCQWSLDILDAWAPYGPKGKPRTEGGKLLTKYLDGRPEFEADDQSALIYLLLSQKEKWAEKTYLESSYFLHGYWVILVESYEKLMEKYHPGFGDDRWPFVTHFVGCKPCHGSSGDYSAERCTKQMERAFNFADNQILQMYGYQHPNLETYAVKKIVEPASNVKNPSSPCTVGWVGREGEESVLDYGMAGCNGKPMSERDAK</sequence>
<keyword evidence="5" id="KW-0812">Transmembrane</keyword>
<dbReference type="GO" id="GO:0016757">
    <property type="term" value="F:glycosyltransferase activity"/>
    <property type="evidence" value="ECO:0007669"/>
    <property type="project" value="UniProtKB-KW"/>
</dbReference>
<evidence type="ECO:0000256" key="7">
    <source>
        <dbReference type="ARBA" id="ARBA00022989"/>
    </source>
</evidence>
<dbReference type="AlphaFoldDB" id="A0A176WES3"/>
<evidence type="ECO:0000256" key="2">
    <source>
        <dbReference type="ARBA" id="ARBA00005664"/>
    </source>
</evidence>
<evidence type="ECO:0000256" key="5">
    <source>
        <dbReference type="ARBA" id="ARBA00022692"/>
    </source>
</evidence>
<keyword evidence="8" id="KW-0333">Golgi apparatus</keyword>
<evidence type="ECO:0000256" key="4">
    <source>
        <dbReference type="ARBA" id="ARBA00022679"/>
    </source>
</evidence>
<proteinExistence type="inferred from homology"/>
<evidence type="ECO:0000256" key="6">
    <source>
        <dbReference type="ARBA" id="ARBA00022968"/>
    </source>
</evidence>
<accession>A0A176WES3</accession>
<comment type="similarity">
    <text evidence="2">Belongs to the glycosyltransferase 34 family.</text>
</comment>
<comment type="caution">
    <text evidence="11">The sequence shown here is derived from an EMBL/GenBank/DDBJ whole genome shotgun (WGS) entry which is preliminary data.</text>
</comment>
<keyword evidence="9" id="KW-0472">Membrane</keyword>
<evidence type="ECO:0000256" key="9">
    <source>
        <dbReference type="ARBA" id="ARBA00023136"/>
    </source>
</evidence>
<keyword evidence="6" id="KW-0735">Signal-anchor</keyword>
<evidence type="ECO:0000256" key="1">
    <source>
        <dbReference type="ARBA" id="ARBA00004323"/>
    </source>
</evidence>
<dbReference type="GO" id="GO:0000139">
    <property type="term" value="C:Golgi membrane"/>
    <property type="evidence" value="ECO:0007669"/>
    <property type="project" value="UniProtKB-SubCell"/>
</dbReference>
<dbReference type="InterPro" id="IPR008630">
    <property type="entry name" value="Glyco_trans_34"/>
</dbReference>